<reference evidence="2" key="1">
    <citation type="submission" date="2018-02" db="EMBL/GenBank/DDBJ databases">
        <authorList>
            <person name="Hausmann B."/>
        </authorList>
    </citation>
    <scope>NUCLEOTIDE SEQUENCE [LARGE SCALE GENOMIC DNA]</scope>
    <source>
        <strain evidence="2">Peat soil MAG SbA1</strain>
    </source>
</reference>
<evidence type="ECO:0000313" key="2">
    <source>
        <dbReference type="Proteomes" id="UP000238701"/>
    </source>
</evidence>
<evidence type="ECO:0000313" key="1">
    <source>
        <dbReference type="EMBL" id="SPF37952.1"/>
    </source>
</evidence>
<dbReference type="EMBL" id="OMOD01000101">
    <property type="protein sequence ID" value="SPF37952.1"/>
    <property type="molecule type" value="Genomic_DNA"/>
</dbReference>
<organism evidence="1 2">
    <name type="scientific">Candidatus Sulfotelmatobacter kueseliae</name>
    <dbReference type="NCBI Taxonomy" id="2042962"/>
    <lineage>
        <taxon>Bacteria</taxon>
        <taxon>Pseudomonadati</taxon>
        <taxon>Acidobacteriota</taxon>
        <taxon>Terriglobia</taxon>
        <taxon>Terriglobales</taxon>
        <taxon>Candidatus Korobacteraceae</taxon>
        <taxon>Candidatus Sulfotelmatobacter</taxon>
    </lineage>
</organism>
<dbReference type="AlphaFoldDB" id="A0A2U3KE50"/>
<dbReference type="Proteomes" id="UP000238701">
    <property type="component" value="Unassembled WGS sequence"/>
</dbReference>
<name>A0A2U3KE50_9BACT</name>
<accession>A0A2U3KE50</accession>
<evidence type="ECO:0008006" key="3">
    <source>
        <dbReference type="Google" id="ProtNLM"/>
    </source>
</evidence>
<sequence>MVACNREATQRRRRVVFFTVAAFIAAISVLLAGAAAQTDCAEGNSPLDTAPPKNMSPQQLIDKFGVEEAKVKQARTHYTYMQDVLIQTLNGTAVDGQMHEVTTVSYDDKGKRIENVTFAEQSTLRGVALTAEDMDDIRVFMPLILTTEDLPQYNLTYSGQQHVDDLDAYVFHVEPKKEEKGKRYFQGRIWVDNQDFVIVKLCGKSVPETVPKKKKERQDIRPTFVTYRQPVDGYWFPAYTRVDDTLHFRAETVQLREIIKFTGYKRTAGPMAKP</sequence>
<gene>
    <name evidence="1" type="ORF">SBA1_190078</name>
</gene>
<dbReference type="OrthoDB" id="109363at2"/>
<protein>
    <recommendedName>
        <fullName evidence="3">Outer membrane lipoprotein-sorting protein</fullName>
    </recommendedName>
</protein>
<dbReference type="Gene3D" id="2.50.20.10">
    <property type="entry name" value="Lipoprotein localisation LolA/LolB/LppX"/>
    <property type="match status" value="1"/>
</dbReference>
<proteinExistence type="predicted"/>